<evidence type="ECO:0000313" key="5">
    <source>
        <dbReference type="RefSeq" id="XP_010942917.1"/>
    </source>
</evidence>
<dbReference type="RefSeq" id="XP_010942917.1">
    <property type="nucleotide sequence ID" value="XM_010944615.2"/>
</dbReference>
<evidence type="ECO:0000313" key="3">
    <source>
        <dbReference type="RefSeq" id="XP_010942905.1"/>
    </source>
</evidence>
<protein>
    <submittedName>
        <fullName evidence="3 4">Uncharacterized protein At1g01500</fullName>
    </submittedName>
</protein>
<reference evidence="3 4" key="1">
    <citation type="submission" date="2025-04" db="UniProtKB">
        <authorList>
            <consortium name="RefSeq"/>
        </authorList>
    </citation>
    <scope>IDENTIFICATION</scope>
</reference>
<evidence type="ECO:0000313" key="4">
    <source>
        <dbReference type="RefSeq" id="XP_010942913.1"/>
    </source>
</evidence>
<evidence type="ECO:0000256" key="1">
    <source>
        <dbReference type="SAM" id="Phobius"/>
    </source>
</evidence>
<dbReference type="RefSeq" id="XP_010942913.1">
    <property type="nucleotide sequence ID" value="XM_010944611.3"/>
</dbReference>
<proteinExistence type="predicted"/>
<dbReference type="Proteomes" id="UP000504607">
    <property type="component" value="Chromosome 1"/>
</dbReference>
<organism evidence="2 5">
    <name type="scientific">Elaeis guineensis var. tenera</name>
    <name type="common">Oil palm</name>
    <dbReference type="NCBI Taxonomy" id="51953"/>
    <lineage>
        <taxon>Eukaryota</taxon>
        <taxon>Viridiplantae</taxon>
        <taxon>Streptophyta</taxon>
        <taxon>Embryophyta</taxon>
        <taxon>Tracheophyta</taxon>
        <taxon>Spermatophyta</taxon>
        <taxon>Magnoliopsida</taxon>
        <taxon>Liliopsida</taxon>
        <taxon>Arecaceae</taxon>
        <taxon>Arecoideae</taxon>
        <taxon>Cocoseae</taxon>
        <taxon>Elaeidinae</taxon>
        <taxon>Elaeis</taxon>
    </lineage>
</organism>
<dbReference type="PANTHER" id="PTHR42938:SF11">
    <property type="entry name" value="ERYTHRONATE-4-PHOSPHATE DEHYDROGENASE FAMILY PROTEIN"/>
    <property type="match status" value="1"/>
</dbReference>
<dbReference type="GeneID" id="105060761"/>
<dbReference type="KEGG" id="egu:105060761"/>
<accession>A0A6I9SHE9</accession>
<name>A0A6I9SHE9_ELAGV</name>
<keyword evidence="1" id="KW-0472">Membrane</keyword>
<dbReference type="RefSeq" id="XP_029116504.1">
    <property type="nucleotide sequence ID" value="XM_029260671.1"/>
</dbReference>
<evidence type="ECO:0000313" key="6">
    <source>
        <dbReference type="RefSeq" id="XP_029116504.1"/>
    </source>
</evidence>
<keyword evidence="1" id="KW-1133">Transmembrane helix</keyword>
<feature type="transmembrane region" description="Helical" evidence="1">
    <location>
        <begin position="277"/>
        <end position="300"/>
    </location>
</feature>
<keyword evidence="2" id="KW-1185">Reference proteome</keyword>
<evidence type="ECO:0000313" key="2">
    <source>
        <dbReference type="Proteomes" id="UP000504607"/>
    </source>
</evidence>
<gene>
    <name evidence="3 4 5 6" type="primary">LOC105060761</name>
</gene>
<dbReference type="OrthoDB" id="2016101at2759"/>
<dbReference type="RefSeq" id="XP_010942905.1">
    <property type="nucleotide sequence ID" value="XM_010944603.3"/>
</dbReference>
<dbReference type="GO" id="GO:0004617">
    <property type="term" value="F:phosphoglycerate dehydrogenase activity"/>
    <property type="evidence" value="ECO:0007669"/>
    <property type="project" value="TreeGrafter"/>
</dbReference>
<dbReference type="AlphaFoldDB" id="A0A6I9SHE9"/>
<keyword evidence="1" id="KW-0812">Transmembrane</keyword>
<sequence length="312" mass="34980">MMESHRDPLGKESSQDSGRKIIMHPLYLPKFSPWLDLKVFYVRVSNFEVDESTPEHLTLNHIPLTPDTILEVNGRRSSIYSECVFSLLRRDRVDKKSEEATFVSTDNIKMTGSVKFEVFDRNNLLLAGVLELCNGSVLKGELKNHSKKWSMRCQSVMSAGNGFLKSGHYVSPEIPSPVLEVYVAGCFSGNPIILTKTLQLGCRKKQQTKVVLNSIPEYETAEVVKEMPSKDALQVSKFKDFKPENDVDVDYNSIYSSEDFAEGEDGELSWFNAGVRVGVGISLGICLGIGVGVGLLLRTYQATTRNFRRRLL</sequence>
<dbReference type="PANTHER" id="PTHR42938">
    <property type="entry name" value="FORMATE DEHYDROGENASE 1"/>
    <property type="match status" value="1"/>
</dbReference>